<evidence type="ECO:0000313" key="2">
    <source>
        <dbReference type="Proteomes" id="UP001501153"/>
    </source>
</evidence>
<sequence>MGGIFFALHQQVKPKRLVFYPKTATMFAKTGNNAELCFRKQHTSLLQQDDCLSKTHLRIS</sequence>
<proteinExistence type="predicted"/>
<reference evidence="2" key="1">
    <citation type="journal article" date="2019" name="Int. J. Syst. Evol. Microbiol.">
        <title>The Global Catalogue of Microorganisms (GCM) 10K type strain sequencing project: providing services to taxonomists for standard genome sequencing and annotation.</title>
        <authorList>
            <consortium name="The Broad Institute Genomics Platform"/>
            <consortium name="The Broad Institute Genome Sequencing Center for Infectious Disease"/>
            <person name="Wu L."/>
            <person name="Ma J."/>
        </authorList>
    </citation>
    <scope>NUCLEOTIDE SEQUENCE [LARGE SCALE GENOMIC DNA]</scope>
    <source>
        <strain evidence="2">JCM 17923</strain>
    </source>
</reference>
<organism evidence="1 2">
    <name type="scientific">Hymenobacter saemangeumensis</name>
    <dbReference type="NCBI Taxonomy" id="1084522"/>
    <lineage>
        <taxon>Bacteria</taxon>
        <taxon>Pseudomonadati</taxon>
        <taxon>Bacteroidota</taxon>
        <taxon>Cytophagia</taxon>
        <taxon>Cytophagales</taxon>
        <taxon>Hymenobacteraceae</taxon>
        <taxon>Hymenobacter</taxon>
    </lineage>
</organism>
<protein>
    <submittedName>
        <fullName evidence="1">Uncharacterized protein</fullName>
    </submittedName>
</protein>
<comment type="caution">
    <text evidence="1">The sequence shown here is derived from an EMBL/GenBank/DDBJ whole genome shotgun (WGS) entry which is preliminary data.</text>
</comment>
<name>A0ABP8IRA7_9BACT</name>
<gene>
    <name evidence="1" type="ORF">GCM10023185_39570</name>
</gene>
<dbReference type="EMBL" id="BAABGZ010000078">
    <property type="protein sequence ID" value="GAA4367566.1"/>
    <property type="molecule type" value="Genomic_DNA"/>
</dbReference>
<accession>A0ABP8IRA7</accession>
<keyword evidence="2" id="KW-1185">Reference proteome</keyword>
<dbReference type="Proteomes" id="UP001501153">
    <property type="component" value="Unassembled WGS sequence"/>
</dbReference>
<evidence type="ECO:0000313" key="1">
    <source>
        <dbReference type="EMBL" id="GAA4367566.1"/>
    </source>
</evidence>